<sequence length="62" mass="6298">MGEMMDKVKGTVNEAIGNAKQAVAGDGADRNERLHAEGAAQEAKGEAQKGMGSVKGALGDKI</sequence>
<dbReference type="Proteomes" id="UP001597283">
    <property type="component" value="Unassembled WGS sequence"/>
</dbReference>
<gene>
    <name evidence="2" type="ORF">ACFSC3_05000</name>
</gene>
<protein>
    <submittedName>
        <fullName evidence="2">CsbD family protein</fullName>
    </submittedName>
</protein>
<proteinExistence type="predicted"/>
<feature type="region of interest" description="Disordered" evidence="1">
    <location>
        <begin position="17"/>
        <end position="62"/>
    </location>
</feature>
<feature type="compositionally biased region" description="Basic and acidic residues" evidence="1">
    <location>
        <begin position="27"/>
        <end position="36"/>
    </location>
</feature>
<comment type="caution">
    <text evidence="2">The sequence shown here is derived from an EMBL/GenBank/DDBJ whole genome shotgun (WGS) entry which is preliminary data.</text>
</comment>
<evidence type="ECO:0000256" key="1">
    <source>
        <dbReference type="SAM" id="MobiDB-lite"/>
    </source>
</evidence>
<reference evidence="3" key="1">
    <citation type="journal article" date="2019" name="Int. J. Syst. Evol. Microbiol.">
        <title>The Global Catalogue of Microorganisms (GCM) 10K type strain sequencing project: providing services to taxonomists for standard genome sequencing and annotation.</title>
        <authorList>
            <consortium name="The Broad Institute Genomics Platform"/>
            <consortium name="The Broad Institute Genome Sequencing Center for Infectious Disease"/>
            <person name="Wu L."/>
            <person name="Ma J."/>
        </authorList>
    </citation>
    <scope>NUCLEOTIDE SEQUENCE [LARGE SCALE GENOMIC DNA]</scope>
    <source>
        <strain evidence="3">Q85</strain>
    </source>
</reference>
<keyword evidence="3" id="KW-1185">Reference proteome</keyword>
<organism evidence="2 3">
    <name type="scientific">Sphingomonas floccifaciens</name>
    <dbReference type="NCBI Taxonomy" id="1844115"/>
    <lineage>
        <taxon>Bacteria</taxon>
        <taxon>Pseudomonadati</taxon>
        <taxon>Pseudomonadota</taxon>
        <taxon>Alphaproteobacteria</taxon>
        <taxon>Sphingomonadales</taxon>
        <taxon>Sphingomonadaceae</taxon>
        <taxon>Sphingomonas</taxon>
    </lineage>
</organism>
<evidence type="ECO:0000313" key="2">
    <source>
        <dbReference type="EMBL" id="MFD1786926.1"/>
    </source>
</evidence>
<dbReference type="RefSeq" id="WP_380939301.1">
    <property type="nucleotide sequence ID" value="NZ_JBHUFC010000002.1"/>
</dbReference>
<accession>A0ABW4NA55</accession>
<name>A0ABW4NA55_9SPHN</name>
<dbReference type="EMBL" id="JBHUFC010000002">
    <property type="protein sequence ID" value="MFD1786926.1"/>
    <property type="molecule type" value="Genomic_DNA"/>
</dbReference>
<evidence type="ECO:0000313" key="3">
    <source>
        <dbReference type="Proteomes" id="UP001597283"/>
    </source>
</evidence>
<dbReference type="SUPFAM" id="SSF69047">
    <property type="entry name" value="Hypothetical protein YjbJ"/>
    <property type="match status" value="1"/>
</dbReference>
<dbReference type="InterPro" id="IPR036629">
    <property type="entry name" value="YjbJ_sf"/>
</dbReference>